<dbReference type="RefSeq" id="WP_249293804.1">
    <property type="nucleotide sequence ID" value="NZ_JACRSV010000001.1"/>
</dbReference>
<dbReference type="AlphaFoldDB" id="A0A926E076"/>
<reference evidence="1" key="1">
    <citation type="submission" date="2020-08" db="EMBL/GenBank/DDBJ databases">
        <title>Genome public.</title>
        <authorList>
            <person name="Liu C."/>
            <person name="Sun Q."/>
        </authorList>
    </citation>
    <scope>NUCLEOTIDE SEQUENCE</scope>
    <source>
        <strain evidence="1">NSJ-33</strain>
    </source>
</reference>
<gene>
    <name evidence="1" type="ORF">H8710_02355</name>
</gene>
<comment type="caution">
    <text evidence="1">The sequence shown here is derived from an EMBL/GenBank/DDBJ whole genome shotgun (WGS) entry which is preliminary data.</text>
</comment>
<evidence type="ECO:0000313" key="2">
    <source>
        <dbReference type="Proteomes" id="UP000610760"/>
    </source>
</evidence>
<accession>A0A926E076</accession>
<dbReference type="Proteomes" id="UP000610760">
    <property type="component" value="Unassembled WGS sequence"/>
</dbReference>
<dbReference type="EMBL" id="JACRSV010000001">
    <property type="protein sequence ID" value="MBC8558906.1"/>
    <property type="molecule type" value="Genomic_DNA"/>
</dbReference>
<proteinExistence type="predicted"/>
<protein>
    <submittedName>
        <fullName evidence="1">Uncharacterized protein</fullName>
    </submittedName>
</protein>
<keyword evidence="2" id="KW-1185">Reference proteome</keyword>
<name>A0A926E076_9FIRM</name>
<organism evidence="1 2">
    <name type="scientific">Fumia xinanensis</name>
    <dbReference type="NCBI Taxonomy" id="2763659"/>
    <lineage>
        <taxon>Bacteria</taxon>
        <taxon>Bacillati</taxon>
        <taxon>Bacillota</taxon>
        <taxon>Clostridia</taxon>
        <taxon>Eubacteriales</taxon>
        <taxon>Oscillospiraceae</taxon>
        <taxon>Fumia</taxon>
    </lineage>
</organism>
<evidence type="ECO:0000313" key="1">
    <source>
        <dbReference type="EMBL" id="MBC8558906.1"/>
    </source>
</evidence>
<sequence>MFNLKEWLKEGIIGGYKSGEFSRPGIITMTANYIARGMLTEADAAEIDAACPVLVAPEEPTITDEPVEDIPV</sequence>